<dbReference type="EMBL" id="KX610936">
    <property type="protein sequence ID" value="ARM10253.1"/>
    <property type="molecule type" value="mRNA"/>
</dbReference>
<dbReference type="GO" id="GO:0005737">
    <property type="term" value="C:cytoplasm"/>
    <property type="evidence" value="ECO:0007669"/>
    <property type="project" value="TreeGrafter"/>
</dbReference>
<evidence type="ECO:0000313" key="9">
    <source>
        <dbReference type="EMBL" id="AVZ61170.1"/>
    </source>
</evidence>
<dbReference type="InterPro" id="IPR007248">
    <property type="entry name" value="Mpv17_PMP22"/>
</dbReference>
<keyword evidence="4" id="KW-1133">Transmembrane helix</keyword>
<evidence type="ECO:0000256" key="6">
    <source>
        <dbReference type="RuleBase" id="RU363053"/>
    </source>
</evidence>
<evidence type="ECO:0000256" key="7">
    <source>
        <dbReference type="SAM" id="MobiDB-lite"/>
    </source>
</evidence>
<accession>A0A1W6GBS2</accession>
<keyword evidence="5" id="KW-0472">Membrane</keyword>
<protein>
    <submittedName>
        <fullName evidence="8">DRG4</fullName>
    </submittedName>
    <submittedName>
        <fullName evidence="9">MPV17</fullName>
    </submittedName>
</protein>
<dbReference type="PANTHER" id="PTHR11266">
    <property type="entry name" value="PEROXISOMAL MEMBRANE PROTEIN 2, PXMP2 MPV17"/>
    <property type="match status" value="1"/>
</dbReference>
<comment type="similarity">
    <text evidence="2 6">Belongs to the peroxisomal membrane protein PXMP2/4 family.</text>
</comment>
<reference evidence="9" key="3">
    <citation type="submission" date="2018-02" db="EMBL/GenBank/DDBJ databases">
        <title>A PyMPV17, Pyropia (Rhodophyte) homolog of the human MPV17 enhances abiotic stress tolerance in Chlamydomonas.</title>
        <authorList>
            <person name="Wi J."/>
            <person name="Choi D.-W."/>
        </authorList>
    </citation>
    <scope>NUCLEOTIDE SEQUENCE</scope>
</reference>
<sequence length="316" mass="31846">MVSSMAFALTSAFPRLAVRAPTPNVLRLSSRLSTSPTPARAAASLARKPPSMVSSPTPHPSPGPAGPAFGARRSTPDEFLSSSTPPLSRGVGGPPPPPGGGGLGGGGGGGGGGGEGADESFSAAAGGGGAGLGALLLRSWTSYLKALDVAPIKTKAITAGVLVGLGDTLAQMLTGTPLGNLDLPRLFRFAAFGLVLQGPVGHAWYNLLERVVRLPGVAGIAGKVAADQLLFAPVFTSIFFGYLCVTEGGQLGDVREAVTSKLPSTLIASWKVWPLAHIVNFGVIPLGLRVLYVNAVSTAWIAFLSMTASKASAAKS</sequence>
<name>A0A1W6GBS2_PYRTE</name>
<reference evidence="8" key="1">
    <citation type="submission" date="2016-07" db="EMBL/GenBank/DDBJ databases">
        <authorList>
            <person name="Choi D.-W."/>
            <person name="Im s."/>
            <person name="Jung H.S."/>
            <person name="Lee H.-N."/>
        </authorList>
    </citation>
    <scope>NUCLEOTIDE SEQUENCE</scope>
</reference>
<evidence type="ECO:0000256" key="2">
    <source>
        <dbReference type="ARBA" id="ARBA00006824"/>
    </source>
</evidence>
<dbReference type="AlphaFoldDB" id="A0A1W6GBS2"/>
<dbReference type="EMBL" id="MG966496">
    <property type="protein sequence ID" value="AVZ61170.1"/>
    <property type="molecule type" value="mRNA"/>
</dbReference>
<evidence type="ECO:0000256" key="3">
    <source>
        <dbReference type="ARBA" id="ARBA00022692"/>
    </source>
</evidence>
<dbReference type="GO" id="GO:0016020">
    <property type="term" value="C:membrane"/>
    <property type="evidence" value="ECO:0007669"/>
    <property type="project" value="UniProtKB-SubCell"/>
</dbReference>
<proteinExistence type="evidence at transcript level"/>
<dbReference type="Pfam" id="PF04117">
    <property type="entry name" value="Mpv17_PMP22"/>
    <property type="match status" value="1"/>
</dbReference>
<evidence type="ECO:0000256" key="4">
    <source>
        <dbReference type="ARBA" id="ARBA00022989"/>
    </source>
</evidence>
<feature type="compositionally biased region" description="Gly residues" evidence="7">
    <location>
        <begin position="100"/>
        <end position="115"/>
    </location>
</feature>
<organism evidence="8">
    <name type="scientific">Pyropia tenera</name>
    <name type="common">Nori</name>
    <name type="synonym">Porphyra tenera</name>
    <dbReference type="NCBI Taxonomy" id="2785"/>
    <lineage>
        <taxon>Eukaryota</taxon>
        <taxon>Rhodophyta</taxon>
        <taxon>Bangiophyceae</taxon>
        <taxon>Bangiales</taxon>
        <taxon>Bangiaceae</taxon>
        <taxon>Pyropia</taxon>
    </lineage>
</organism>
<feature type="compositionally biased region" description="Low complexity" evidence="7">
    <location>
        <begin position="29"/>
        <end position="56"/>
    </location>
</feature>
<comment type="subcellular location">
    <subcellularLocation>
        <location evidence="1">Membrane</location>
        <topology evidence="1">Multi-pass membrane protein</topology>
    </subcellularLocation>
</comment>
<reference evidence="8" key="2">
    <citation type="journal article" date="2017" name="Mar. Biotechnol.">
        <title>Transcriptome-Based Identification of the Desiccation Response Genes in Marine Red Algae Pyropia tenera (Rhodophyta) and Enhancement of Abiotic Stress Tolerance by PtDRG2 in Chlamydomonas.</title>
        <authorList>
            <person name="Im S."/>
            <person name="Choi D.-W."/>
        </authorList>
    </citation>
    <scope>NUCLEOTIDE SEQUENCE</scope>
</reference>
<evidence type="ECO:0000256" key="5">
    <source>
        <dbReference type="ARBA" id="ARBA00023136"/>
    </source>
</evidence>
<evidence type="ECO:0000256" key="1">
    <source>
        <dbReference type="ARBA" id="ARBA00004141"/>
    </source>
</evidence>
<keyword evidence="3" id="KW-0812">Transmembrane</keyword>
<feature type="region of interest" description="Disordered" evidence="7">
    <location>
        <begin position="29"/>
        <end position="120"/>
    </location>
</feature>
<dbReference type="PANTHER" id="PTHR11266:SF17">
    <property type="entry name" value="PROTEIN MPV17"/>
    <property type="match status" value="1"/>
</dbReference>
<evidence type="ECO:0000313" key="8">
    <source>
        <dbReference type="EMBL" id="ARM10253.1"/>
    </source>
</evidence>